<dbReference type="Proteomes" id="UP000284379">
    <property type="component" value="Unassembled WGS sequence"/>
</dbReference>
<reference evidence="2 3" key="1">
    <citation type="submission" date="2018-08" db="EMBL/GenBank/DDBJ databases">
        <title>A genome reference for cultivated species of the human gut microbiota.</title>
        <authorList>
            <person name="Zou Y."/>
            <person name="Xue W."/>
            <person name="Luo G."/>
        </authorList>
    </citation>
    <scope>NUCLEOTIDE SEQUENCE [LARGE SCALE GENOMIC DNA]</scope>
    <source>
        <strain evidence="2 3">AM40-30BH</strain>
    </source>
</reference>
<keyword evidence="1" id="KW-1133">Transmembrane helix</keyword>
<comment type="caution">
    <text evidence="2">The sequence shown here is derived from an EMBL/GenBank/DDBJ whole genome shotgun (WGS) entry which is preliminary data.</text>
</comment>
<evidence type="ECO:0000313" key="3">
    <source>
        <dbReference type="Proteomes" id="UP000284379"/>
    </source>
</evidence>
<sequence>MILSNLSIIFASSFMNLFPRTNPYRNSFAINSFPNELNDYLQKTAIPKLIINYILIELSTLVLGHLFFTIPVTCFS</sequence>
<proteinExistence type="predicted"/>
<evidence type="ECO:0000313" key="2">
    <source>
        <dbReference type="EMBL" id="RHB30409.1"/>
    </source>
</evidence>
<dbReference type="AlphaFoldDB" id="A0A413VA58"/>
<feature type="transmembrane region" description="Helical" evidence="1">
    <location>
        <begin position="50"/>
        <end position="70"/>
    </location>
</feature>
<protein>
    <submittedName>
        <fullName evidence="2">Uncharacterized protein</fullName>
    </submittedName>
</protein>
<organism evidence="2 3">
    <name type="scientific">Bacteroides nordii</name>
    <dbReference type="NCBI Taxonomy" id="291645"/>
    <lineage>
        <taxon>Bacteria</taxon>
        <taxon>Pseudomonadati</taxon>
        <taxon>Bacteroidota</taxon>
        <taxon>Bacteroidia</taxon>
        <taxon>Bacteroidales</taxon>
        <taxon>Bacteroidaceae</taxon>
        <taxon>Bacteroides</taxon>
    </lineage>
</organism>
<gene>
    <name evidence="2" type="ORF">DW888_18825</name>
</gene>
<dbReference type="EMBL" id="QSGO01000027">
    <property type="protein sequence ID" value="RHB30409.1"/>
    <property type="molecule type" value="Genomic_DNA"/>
</dbReference>
<keyword evidence="1" id="KW-0812">Transmembrane</keyword>
<keyword evidence="1" id="KW-0472">Membrane</keyword>
<accession>A0A413VA58</accession>
<evidence type="ECO:0000256" key="1">
    <source>
        <dbReference type="SAM" id="Phobius"/>
    </source>
</evidence>
<name>A0A413VA58_9BACE</name>